<accession>A0ABM8M7C8</accession>
<gene>
    <name evidence="1" type="ORF">AZO1586I_861</name>
</gene>
<dbReference type="Gene3D" id="1.25.40.10">
    <property type="entry name" value="Tetratricopeptide repeat domain"/>
    <property type="match status" value="1"/>
</dbReference>
<protein>
    <recommendedName>
        <fullName evidence="3">Beta-lactamase</fullName>
    </recommendedName>
</protein>
<evidence type="ECO:0000313" key="1">
    <source>
        <dbReference type="EMBL" id="CAB5501806.1"/>
    </source>
</evidence>
<comment type="caution">
    <text evidence="1">The sequence shown here is derived from an EMBL/GenBank/DDBJ whole genome shotgun (WGS) entry which is preliminary data.</text>
</comment>
<evidence type="ECO:0008006" key="3">
    <source>
        <dbReference type="Google" id="ProtNLM"/>
    </source>
</evidence>
<proteinExistence type="predicted"/>
<keyword evidence="2" id="KW-1185">Reference proteome</keyword>
<reference evidence="1 2" key="1">
    <citation type="submission" date="2020-05" db="EMBL/GenBank/DDBJ databases">
        <authorList>
            <person name="Petersen J."/>
            <person name="Sayavedra L."/>
        </authorList>
    </citation>
    <scope>NUCLEOTIDE SEQUENCE [LARGE SCALE GENOMIC DNA]</scope>
    <source>
        <strain evidence="1">B azoricus SOX ET2 1586I</strain>
    </source>
</reference>
<dbReference type="SUPFAM" id="SSF81901">
    <property type="entry name" value="HCP-like"/>
    <property type="match status" value="1"/>
</dbReference>
<name>A0ABM8M7C8_9GAMM</name>
<dbReference type="EMBL" id="CAHJWF010000217">
    <property type="protein sequence ID" value="CAB5501806.1"/>
    <property type="molecule type" value="Genomic_DNA"/>
</dbReference>
<dbReference type="InterPro" id="IPR011990">
    <property type="entry name" value="TPR-like_helical_dom_sf"/>
</dbReference>
<sequence>MYEKGKGVRKSNPKALKYYGKACDLELVLGCKNYARLKK</sequence>
<evidence type="ECO:0000313" key="2">
    <source>
        <dbReference type="Proteomes" id="UP000626656"/>
    </source>
</evidence>
<dbReference type="Proteomes" id="UP000626656">
    <property type="component" value="Unassembled WGS sequence"/>
</dbReference>
<organism evidence="1 2">
    <name type="scientific">Bathymodiolus thermophilus thioautotrophic gill symbiont</name>
    <dbReference type="NCBI Taxonomy" id="2360"/>
    <lineage>
        <taxon>Bacteria</taxon>
        <taxon>Pseudomonadati</taxon>
        <taxon>Pseudomonadota</taxon>
        <taxon>Gammaproteobacteria</taxon>
        <taxon>sulfur-oxidizing symbionts</taxon>
    </lineage>
</organism>